<dbReference type="KEGG" id="ara:Arad_1670"/>
<dbReference type="AlphaFoldDB" id="B9JCC6"/>
<dbReference type="Proteomes" id="UP000001600">
    <property type="component" value="Chromosome 1"/>
</dbReference>
<sequence>MGLFNELYRVADRQDRVSCVIGNFNAEFFFEGHDQFDGVERVSAEVVDEASAFNNLVGVNAKMINNNFLYAFCDIAHVGFLDLIS</sequence>
<dbReference type="eggNOG" id="ENOG5033NI6">
    <property type="taxonomic scope" value="Bacteria"/>
</dbReference>
<evidence type="ECO:0000313" key="1">
    <source>
        <dbReference type="EMBL" id="ACM26047.1"/>
    </source>
</evidence>
<evidence type="ECO:0000313" key="2">
    <source>
        <dbReference type="Proteomes" id="UP000001600"/>
    </source>
</evidence>
<reference evidence="1 2" key="1">
    <citation type="journal article" date="2009" name="J. Bacteriol.">
        <title>Genome sequences of three Agrobacterium biovars help elucidate the evolution of multichromosome genomes in bacteria.</title>
        <authorList>
            <person name="Slater S.C."/>
            <person name="Goldman B.S."/>
            <person name="Goodner B."/>
            <person name="Setubal J.C."/>
            <person name="Farrand S.K."/>
            <person name="Nester E.W."/>
            <person name="Burr T.J."/>
            <person name="Banta L."/>
            <person name="Dickerman A.W."/>
            <person name="Paulsen I."/>
            <person name="Otten L."/>
            <person name="Suen G."/>
            <person name="Welch R."/>
            <person name="Almeida N.F."/>
            <person name="Arnold F."/>
            <person name="Burton O.T."/>
            <person name="Du Z."/>
            <person name="Ewing A."/>
            <person name="Godsy E."/>
            <person name="Heisel S."/>
            <person name="Houmiel K.L."/>
            <person name="Jhaveri J."/>
            <person name="Lu J."/>
            <person name="Miller N.M."/>
            <person name="Norton S."/>
            <person name="Chen Q."/>
            <person name="Phoolcharoen W."/>
            <person name="Ohlin V."/>
            <person name="Ondrusek D."/>
            <person name="Pride N."/>
            <person name="Stricklin S.L."/>
            <person name="Sun J."/>
            <person name="Wheeler C."/>
            <person name="Wilson L."/>
            <person name="Zhu H."/>
            <person name="Wood D.W."/>
        </authorList>
    </citation>
    <scope>NUCLEOTIDE SEQUENCE [LARGE SCALE GENOMIC DNA]</scope>
    <source>
        <strain evidence="2">K84 / ATCC BAA-868</strain>
    </source>
</reference>
<organism evidence="1 2">
    <name type="scientific">Rhizobium rhizogenes (strain K84 / ATCC BAA-868)</name>
    <name type="common">Agrobacterium radiobacter</name>
    <dbReference type="NCBI Taxonomy" id="311403"/>
    <lineage>
        <taxon>Bacteria</taxon>
        <taxon>Pseudomonadati</taxon>
        <taxon>Pseudomonadota</taxon>
        <taxon>Alphaproteobacteria</taxon>
        <taxon>Hyphomicrobiales</taxon>
        <taxon>Rhizobiaceae</taxon>
        <taxon>Rhizobium/Agrobacterium group</taxon>
        <taxon>Rhizobium</taxon>
    </lineage>
</organism>
<protein>
    <submittedName>
        <fullName evidence="1">Acyl carrier protein</fullName>
    </submittedName>
</protein>
<proteinExistence type="predicted"/>
<gene>
    <name evidence="1" type="ordered locus">Arad_1670</name>
</gene>
<dbReference type="HOGENOM" id="CLU_2478608_0_0_5"/>
<name>B9JCC6_RHIR8</name>
<accession>B9JCC6</accession>
<dbReference type="EMBL" id="CP000628">
    <property type="protein sequence ID" value="ACM26047.1"/>
    <property type="molecule type" value="Genomic_DNA"/>
</dbReference>